<accession>A0A5N6UTB6</accession>
<gene>
    <name evidence="1" type="ORF">BDV40DRAFT_300956</name>
</gene>
<evidence type="ECO:0000313" key="2">
    <source>
        <dbReference type="Proteomes" id="UP000326950"/>
    </source>
</evidence>
<evidence type="ECO:0008006" key="3">
    <source>
        <dbReference type="Google" id="ProtNLM"/>
    </source>
</evidence>
<dbReference type="AlphaFoldDB" id="A0A5N6UTB6"/>
<proteinExistence type="predicted"/>
<evidence type="ECO:0000313" key="1">
    <source>
        <dbReference type="EMBL" id="KAE8161885.1"/>
    </source>
</evidence>
<organism evidence="1 2">
    <name type="scientific">Aspergillus tamarii</name>
    <dbReference type="NCBI Taxonomy" id="41984"/>
    <lineage>
        <taxon>Eukaryota</taxon>
        <taxon>Fungi</taxon>
        <taxon>Dikarya</taxon>
        <taxon>Ascomycota</taxon>
        <taxon>Pezizomycotina</taxon>
        <taxon>Eurotiomycetes</taxon>
        <taxon>Eurotiomycetidae</taxon>
        <taxon>Eurotiales</taxon>
        <taxon>Aspergillaceae</taxon>
        <taxon>Aspergillus</taxon>
        <taxon>Aspergillus subgen. Circumdati</taxon>
    </lineage>
</organism>
<protein>
    <recommendedName>
        <fullName evidence="3">Aminoglycoside phosphotransferase domain-containing protein</fullName>
    </recommendedName>
</protein>
<dbReference type="Proteomes" id="UP000326950">
    <property type="component" value="Unassembled WGS sequence"/>
</dbReference>
<keyword evidence="2" id="KW-1185">Reference proteome</keyword>
<reference evidence="1 2" key="1">
    <citation type="submission" date="2019-04" db="EMBL/GenBank/DDBJ databases">
        <title>Friends and foes A comparative genomics study of 23 Aspergillus species from section Flavi.</title>
        <authorList>
            <consortium name="DOE Joint Genome Institute"/>
            <person name="Kjaerbolling I."/>
            <person name="Vesth T."/>
            <person name="Frisvad J.C."/>
            <person name="Nybo J.L."/>
            <person name="Theobald S."/>
            <person name="Kildgaard S."/>
            <person name="Isbrandt T."/>
            <person name="Kuo A."/>
            <person name="Sato A."/>
            <person name="Lyhne E.K."/>
            <person name="Kogle M.E."/>
            <person name="Wiebenga A."/>
            <person name="Kun R.S."/>
            <person name="Lubbers R.J."/>
            <person name="Makela M.R."/>
            <person name="Barry K."/>
            <person name="Chovatia M."/>
            <person name="Clum A."/>
            <person name="Daum C."/>
            <person name="Haridas S."/>
            <person name="He G."/>
            <person name="LaButti K."/>
            <person name="Lipzen A."/>
            <person name="Mondo S."/>
            <person name="Riley R."/>
            <person name="Salamov A."/>
            <person name="Simmons B.A."/>
            <person name="Magnuson J.K."/>
            <person name="Henrissat B."/>
            <person name="Mortensen U.H."/>
            <person name="Larsen T.O."/>
            <person name="Devries R.P."/>
            <person name="Grigoriev I.V."/>
            <person name="Machida M."/>
            <person name="Baker S.E."/>
            <person name="Andersen M.R."/>
        </authorList>
    </citation>
    <scope>NUCLEOTIDE SEQUENCE [LARGE SCALE GENOMIC DNA]</scope>
    <source>
        <strain evidence="1 2">CBS 117626</strain>
    </source>
</reference>
<name>A0A5N6UTB6_ASPTM</name>
<sequence length="333" mass="37465">MEAPLPECIDSEEKQRKLAEDLAMHHYNKRAISSELVPLQGTASVTLEVTMEGVTAVIIQFRTEPFDTKPYAMARQLLGDAVPSIEDIQDDKLSTENVFCVFMAKMPGRPWMEIEDCWKEDGFLRCATSLGQLLSCCFVPKDTGAIETYIIPKLKKILTMRTRSEVDVTGYFPLVEKLITASSRLRDLPGFFSHQDLNTLNIFTDETGKAIHFLTGEFVTVDDRDIRFAERPVYESMERAFWKTLLESAPQEVSKDLQGKKELVQLAVVIGTVLRVLGIYEVDGAETSELHIPSLNALPKLLRYRIPFVRGPEDTPFGDENGQVELKATLASI</sequence>
<dbReference type="EMBL" id="ML738636">
    <property type="protein sequence ID" value="KAE8161885.1"/>
    <property type="molecule type" value="Genomic_DNA"/>
</dbReference>
<dbReference type="OrthoDB" id="5598852at2759"/>